<reference evidence="1 2" key="1">
    <citation type="submission" date="2019-09" db="EMBL/GenBank/DDBJ databases">
        <authorList>
            <person name="Wang X."/>
        </authorList>
    </citation>
    <scope>NUCLEOTIDE SEQUENCE [LARGE SCALE GENOMIC DNA]</scope>
    <source>
        <strain evidence="1 2">CICC 11023</strain>
    </source>
</reference>
<gene>
    <name evidence="1" type="ORF">F3087_02810</name>
</gene>
<comment type="caution">
    <text evidence="1">The sequence shown here is derived from an EMBL/GenBank/DDBJ whole genome shotgun (WGS) entry which is preliminary data.</text>
</comment>
<keyword evidence="2" id="KW-1185">Reference proteome</keyword>
<sequence>MALQYNAVWATAGTPNTFEAHGPGILLYNSDSSGRTAYVSLSPIGTVGGFPIEAGEKLNIPLKQATTLYFWTNGPEGEMVHLRLFTDDGN</sequence>
<organism evidence="1 2">
    <name type="scientific">Nocardia colli</name>
    <dbReference type="NCBI Taxonomy" id="2545717"/>
    <lineage>
        <taxon>Bacteria</taxon>
        <taxon>Bacillati</taxon>
        <taxon>Actinomycetota</taxon>
        <taxon>Actinomycetes</taxon>
        <taxon>Mycobacteriales</taxon>
        <taxon>Nocardiaceae</taxon>
        <taxon>Nocardia</taxon>
    </lineage>
</organism>
<evidence type="ECO:0000313" key="2">
    <source>
        <dbReference type="Proteomes" id="UP000323876"/>
    </source>
</evidence>
<evidence type="ECO:0000313" key="1">
    <source>
        <dbReference type="EMBL" id="KAA8890256.1"/>
    </source>
</evidence>
<accession>A0A5N0EN08</accession>
<dbReference type="Proteomes" id="UP000323876">
    <property type="component" value="Unassembled WGS sequence"/>
</dbReference>
<dbReference type="RefSeq" id="WP_150400170.1">
    <property type="nucleotide sequence ID" value="NZ_VXLC01000001.1"/>
</dbReference>
<dbReference type="AlphaFoldDB" id="A0A5N0EN08"/>
<dbReference type="EMBL" id="VXLC01000001">
    <property type="protein sequence ID" value="KAA8890256.1"/>
    <property type="molecule type" value="Genomic_DNA"/>
</dbReference>
<name>A0A5N0EN08_9NOCA</name>
<protein>
    <submittedName>
        <fullName evidence="1">Uncharacterized protein</fullName>
    </submittedName>
</protein>
<proteinExistence type="predicted"/>